<protein>
    <recommendedName>
        <fullName evidence="1">Dimethylamine monooxygenase subunit DmmA-like C-terminal domain-containing protein</fullName>
    </recommendedName>
</protein>
<feature type="domain" description="Dimethylamine monooxygenase subunit DmmA-like C-terminal" evidence="1">
    <location>
        <begin position="219"/>
        <end position="261"/>
    </location>
</feature>
<dbReference type="InterPro" id="IPR048037">
    <property type="entry name" value="DmmA-like_C"/>
</dbReference>
<dbReference type="RefSeq" id="WP_049683943.1">
    <property type="nucleotide sequence ID" value="NZ_LFZW01000002.1"/>
</dbReference>
<evidence type="ECO:0000313" key="3">
    <source>
        <dbReference type="Proteomes" id="UP000037146"/>
    </source>
</evidence>
<dbReference type="Proteomes" id="UP000037146">
    <property type="component" value="Unassembled WGS sequence"/>
</dbReference>
<accession>A0A0K9G7L5</accession>
<dbReference type="AlphaFoldDB" id="A0A0K9G7L5"/>
<organism evidence="2 3">
    <name type="scientific">Peribacillus loiseleuriae</name>
    <dbReference type="NCBI Taxonomy" id="1679170"/>
    <lineage>
        <taxon>Bacteria</taxon>
        <taxon>Bacillati</taxon>
        <taxon>Bacillota</taxon>
        <taxon>Bacilli</taxon>
        <taxon>Bacillales</taxon>
        <taxon>Bacillaceae</taxon>
        <taxon>Peribacillus</taxon>
    </lineage>
</organism>
<dbReference type="OrthoDB" id="2867625at2"/>
<dbReference type="Pfam" id="PF22289">
    <property type="entry name" value="DmmA-like_C"/>
    <property type="match status" value="1"/>
</dbReference>
<evidence type="ECO:0000313" key="2">
    <source>
        <dbReference type="EMBL" id="KMY42719.1"/>
    </source>
</evidence>
<gene>
    <name evidence="2" type="ORF">AC625_23985</name>
</gene>
<dbReference type="EMBL" id="LFZW01000002">
    <property type="protein sequence ID" value="KMY42719.1"/>
    <property type="molecule type" value="Genomic_DNA"/>
</dbReference>
<keyword evidence="3" id="KW-1185">Reference proteome</keyword>
<evidence type="ECO:0000259" key="1">
    <source>
        <dbReference type="Pfam" id="PF22289"/>
    </source>
</evidence>
<reference evidence="3" key="1">
    <citation type="submission" date="2015-07" db="EMBL/GenBank/DDBJ databases">
        <title>Genome sequencing project for genomic taxonomy and phylogenomics of Bacillus-like bacteria.</title>
        <authorList>
            <person name="Liu B."/>
            <person name="Wang J."/>
            <person name="Zhu Y."/>
            <person name="Liu G."/>
            <person name="Chen Q."/>
            <person name="Chen Z."/>
            <person name="Lan J."/>
            <person name="Che J."/>
            <person name="Ge C."/>
            <person name="Shi H."/>
            <person name="Pan Z."/>
            <person name="Liu X."/>
        </authorList>
    </citation>
    <scope>NUCLEOTIDE SEQUENCE [LARGE SCALE GENOMIC DNA]</scope>
    <source>
        <strain evidence="3">FJAT-27997</strain>
    </source>
</reference>
<sequence>MNTIKGKIIQEENSFDQGYVAEVKLHAGSNSQMIGFANQIICNKNRFKLPVYLVETGKQEGTYRLLINTTTYSEEKRERLVEQLRDHEFELVVEEDPYFELHHGCQKMLLFIDQSALFVNLAEIDFLSLKNIEFNVFVIAEEKDPVLDYLQHKHGNNIKILSSFTADNIQAVLDQQLIGTKLFISGDWPLVRDVKQAAYEAGFTDAEIQTKEIGKKEEKVYCVKCYNHNEKTNSSEIKCEHCHTVLDVSNHFSKRLDAYLGYIQVV</sequence>
<dbReference type="STRING" id="1679170.AC625_23985"/>
<name>A0A0K9G7L5_9BACI</name>
<dbReference type="PATRIC" id="fig|1679170.3.peg.5379"/>
<proteinExistence type="predicted"/>
<comment type="caution">
    <text evidence="2">The sequence shown here is derived from an EMBL/GenBank/DDBJ whole genome shotgun (WGS) entry which is preliminary data.</text>
</comment>
<dbReference type="NCBIfam" id="NF041259">
    <property type="entry name" value="mono_DmmA_fam"/>
    <property type="match status" value="1"/>
</dbReference>